<feature type="transmembrane region" description="Helical" evidence="5">
    <location>
        <begin position="342"/>
        <end position="366"/>
    </location>
</feature>
<keyword evidence="7" id="KW-0436">Ligase</keyword>
<comment type="caution">
    <text evidence="7">The sequence shown here is derived from an EMBL/GenBank/DDBJ whole genome shotgun (WGS) entry which is preliminary data.</text>
</comment>
<feature type="transmembrane region" description="Helical" evidence="5">
    <location>
        <begin position="25"/>
        <end position="47"/>
    </location>
</feature>
<feature type="transmembrane region" description="Helical" evidence="5">
    <location>
        <begin position="296"/>
        <end position="319"/>
    </location>
</feature>
<accession>A0ABS5FXY2</accession>
<keyword evidence="3 5" id="KW-1133">Transmembrane helix</keyword>
<keyword evidence="8" id="KW-1185">Reference proteome</keyword>
<dbReference type="Pfam" id="PF04932">
    <property type="entry name" value="Wzy_C"/>
    <property type="match status" value="1"/>
</dbReference>
<sequence length="439" mass="48362">MLLMVEFGAMRLRPLVANVRQRERLFAAGLIVYLLIAADIVPGVTGLQATHEPGYLDVVNIDTAGDVVRQALLAPFFLGSVYLLVRARLRENLRQVGWPVAVVIAICFFSAAWSPDPLATLRKVLGLFGTFAIGTYVAGRMSSFRFVKLLEVAVILALAGSFVWLVVAPDKALDTNGQLRGLFNHKNILGQFAGVGYLAFLSFAMRETGRRRMVQLCGAAFCVLSLLLAGSATPFIAISFVTAWVYGRARWGLRPRELAVLTLVACIGGVLFLIAAPDAFTEIIGRDATLSGRTNIWQFALQMAAQKPFLGYGYGVFWLGPNSPGSLFWDTTLQFELSAHNGYLQCLLDTGMIGLFATFAAVLKPLLRAQRFTGVARLYGHRPENFAEWFLIFLLVLNVAEIRFFDPTSVVTFVFAYVSAHLREATRLHQIAERPPFVT</sequence>
<feature type="transmembrane region" description="Helical" evidence="5">
    <location>
        <begin position="67"/>
        <end position="84"/>
    </location>
</feature>
<proteinExistence type="predicted"/>
<evidence type="ECO:0000256" key="3">
    <source>
        <dbReference type="ARBA" id="ARBA00022989"/>
    </source>
</evidence>
<evidence type="ECO:0000259" key="6">
    <source>
        <dbReference type="Pfam" id="PF04932"/>
    </source>
</evidence>
<feature type="transmembrane region" description="Helical" evidence="5">
    <location>
        <begin position="386"/>
        <end position="405"/>
    </location>
</feature>
<feature type="transmembrane region" description="Helical" evidence="5">
    <location>
        <begin position="217"/>
        <end position="246"/>
    </location>
</feature>
<evidence type="ECO:0000256" key="2">
    <source>
        <dbReference type="ARBA" id="ARBA00022692"/>
    </source>
</evidence>
<feature type="domain" description="O-antigen ligase-related" evidence="6">
    <location>
        <begin position="219"/>
        <end position="358"/>
    </location>
</feature>
<dbReference type="PANTHER" id="PTHR37422">
    <property type="entry name" value="TEICHURONIC ACID BIOSYNTHESIS PROTEIN TUAE"/>
    <property type="match status" value="1"/>
</dbReference>
<dbReference type="GO" id="GO:0016874">
    <property type="term" value="F:ligase activity"/>
    <property type="evidence" value="ECO:0007669"/>
    <property type="project" value="UniProtKB-KW"/>
</dbReference>
<feature type="transmembrane region" description="Helical" evidence="5">
    <location>
        <begin position="96"/>
        <end position="113"/>
    </location>
</feature>
<reference evidence="8" key="1">
    <citation type="journal article" date="2021" name="ISME J.">
        <title>Evolutionary origin and ecological implication of a unique nif island in free-living Bradyrhizobium lineages.</title>
        <authorList>
            <person name="Tao J."/>
        </authorList>
    </citation>
    <scope>NUCLEOTIDE SEQUENCE [LARGE SCALE GENOMIC DNA]</scope>
    <source>
        <strain evidence="8">SZCCT0434</strain>
    </source>
</reference>
<protein>
    <submittedName>
        <fullName evidence="7">O-antigen ligase family protein</fullName>
    </submittedName>
</protein>
<keyword evidence="4 5" id="KW-0472">Membrane</keyword>
<dbReference type="InterPro" id="IPR051533">
    <property type="entry name" value="WaaL-like"/>
</dbReference>
<feature type="transmembrane region" description="Helical" evidence="5">
    <location>
        <begin position="149"/>
        <end position="168"/>
    </location>
</feature>
<feature type="transmembrane region" description="Helical" evidence="5">
    <location>
        <begin position="188"/>
        <end position="205"/>
    </location>
</feature>
<feature type="transmembrane region" description="Helical" evidence="5">
    <location>
        <begin position="258"/>
        <end position="276"/>
    </location>
</feature>
<keyword evidence="2 5" id="KW-0812">Transmembrane</keyword>
<evidence type="ECO:0000256" key="4">
    <source>
        <dbReference type="ARBA" id="ARBA00023136"/>
    </source>
</evidence>
<evidence type="ECO:0000256" key="1">
    <source>
        <dbReference type="ARBA" id="ARBA00004141"/>
    </source>
</evidence>
<evidence type="ECO:0000313" key="8">
    <source>
        <dbReference type="Proteomes" id="UP001315278"/>
    </source>
</evidence>
<dbReference type="InterPro" id="IPR007016">
    <property type="entry name" value="O-antigen_ligase-rel_domated"/>
</dbReference>
<dbReference type="EMBL" id="JAFCJH010000097">
    <property type="protein sequence ID" value="MBR0801690.1"/>
    <property type="molecule type" value="Genomic_DNA"/>
</dbReference>
<name>A0ABS5FXY2_9BRAD</name>
<evidence type="ECO:0000313" key="7">
    <source>
        <dbReference type="EMBL" id="MBR0801690.1"/>
    </source>
</evidence>
<dbReference type="PANTHER" id="PTHR37422:SF17">
    <property type="entry name" value="O-ANTIGEN LIGASE"/>
    <property type="match status" value="1"/>
</dbReference>
<dbReference type="Proteomes" id="UP001315278">
    <property type="component" value="Unassembled WGS sequence"/>
</dbReference>
<organism evidence="7 8">
    <name type="scientific">Bradyrhizobium jicamae</name>
    <dbReference type="NCBI Taxonomy" id="280332"/>
    <lineage>
        <taxon>Bacteria</taxon>
        <taxon>Pseudomonadati</taxon>
        <taxon>Pseudomonadota</taxon>
        <taxon>Alphaproteobacteria</taxon>
        <taxon>Hyphomicrobiales</taxon>
        <taxon>Nitrobacteraceae</taxon>
        <taxon>Bradyrhizobium</taxon>
    </lineage>
</organism>
<comment type="subcellular location">
    <subcellularLocation>
        <location evidence="1">Membrane</location>
        <topology evidence="1">Multi-pass membrane protein</topology>
    </subcellularLocation>
</comment>
<evidence type="ECO:0000256" key="5">
    <source>
        <dbReference type="SAM" id="Phobius"/>
    </source>
</evidence>
<gene>
    <name evidence="7" type="ORF">JQ615_40800</name>
</gene>
<feature type="transmembrane region" description="Helical" evidence="5">
    <location>
        <begin position="119"/>
        <end position="137"/>
    </location>
</feature>